<evidence type="ECO:0000259" key="2">
    <source>
        <dbReference type="Pfam" id="PF19289"/>
    </source>
</evidence>
<dbReference type="Pfam" id="PF19290">
    <property type="entry name" value="PmbA_TldD_2nd"/>
    <property type="match status" value="1"/>
</dbReference>
<evidence type="ECO:0000313" key="5">
    <source>
        <dbReference type="Proteomes" id="UP001208689"/>
    </source>
</evidence>
<dbReference type="PANTHER" id="PTHR30624:SF4">
    <property type="entry name" value="METALLOPROTEASE TLDD"/>
    <property type="match status" value="1"/>
</dbReference>
<evidence type="ECO:0000256" key="1">
    <source>
        <dbReference type="ARBA" id="ARBA00005836"/>
    </source>
</evidence>
<feature type="domain" description="Metalloprotease TldD/E central" evidence="3">
    <location>
        <begin position="119"/>
        <end position="209"/>
    </location>
</feature>
<dbReference type="InterPro" id="IPR045570">
    <property type="entry name" value="Metalloprtase-TldD/E_cen_dom"/>
</dbReference>
<dbReference type="EMBL" id="CP104013">
    <property type="protein sequence ID" value="UYP48197.1"/>
    <property type="molecule type" value="Genomic_DNA"/>
</dbReference>
<dbReference type="InterPro" id="IPR035068">
    <property type="entry name" value="TldD/PmbA_N"/>
</dbReference>
<organism evidence="4 5">
    <name type="scientific">Candidatus Lokiarchaeum ossiferum</name>
    <dbReference type="NCBI Taxonomy" id="2951803"/>
    <lineage>
        <taxon>Archaea</taxon>
        <taxon>Promethearchaeati</taxon>
        <taxon>Promethearchaeota</taxon>
        <taxon>Promethearchaeia</taxon>
        <taxon>Promethearchaeales</taxon>
        <taxon>Promethearchaeaceae</taxon>
        <taxon>Candidatus Lokiarchaeum</taxon>
    </lineage>
</organism>
<reference evidence="4" key="1">
    <citation type="submission" date="2022-09" db="EMBL/GenBank/DDBJ databases">
        <title>Actin cytoskeleton and complex cell architecture in an #Asgard archaeon.</title>
        <authorList>
            <person name="Ponce Toledo R.I."/>
            <person name="Schleper C."/>
            <person name="Rodrigues Oliveira T."/>
            <person name="Wollweber F."/>
            <person name="Xu J."/>
            <person name="Rittmann S."/>
            <person name="Klingl A."/>
            <person name="Pilhofer M."/>
        </authorList>
    </citation>
    <scope>NUCLEOTIDE SEQUENCE</scope>
    <source>
        <strain evidence="4">B-35</strain>
    </source>
</reference>
<protein>
    <recommendedName>
        <fullName evidence="6">TldD/PmbA family protein</fullName>
    </recommendedName>
</protein>
<comment type="similarity">
    <text evidence="1">Belongs to the peptidase U62 family.</text>
</comment>
<dbReference type="InterPro" id="IPR045569">
    <property type="entry name" value="Metalloprtase-TldD/E_C"/>
</dbReference>
<evidence type="ECO:0000259" key="3">
    <source>
        <dbReference type="Pfam" id="PF19290"/>
    </source>
</evidence>
<dbReference type="Proteomes" id="UP001208689">
    <property type="component" value="Chromosome"/>
</dbReference>
<dbReference type="PANTHER" id="PTHR30624">
    <property type="entry name" value="UNCHARACTERIZED PROTEIN TLDD AND PMBA"/>
    <property type="match status" value="1"/>
</dbReference>
<dbReference type="InterPro" id="IPR051463">
    <property type="entry name" value="Peptidase_U62_metallo"/>
</dbReference>
<keyword evidence="5" id="KW-1185">Reference proteome</keyword>
<dbReference type="InterPro" id="IPR036059">
    <property type="entry name" value="TldD/PmbA_sf"/>
</dbReference>
<name>A0ABY6HXE4_9ARCH</name>
<gene>
    <name evidence="4" type="ORF">NEF87_004482</name>
</gene>
<dbReference type="SUPFAM" id="SSF111283">
    <property type="entry name" value="Putative modulator of DNA gyrase, PmbA/TldD"/>
    <property type="match status" value="1"/>
</dbReference>
<evidence type="ECO:0008006" key="6">
    <source>
        <dbReference type="Google" id="ProtNLM"/>
    </source>
</evidence>
<feature type="domain" description="Metalloprotease TldD/E C-terminal" evidence="2">
    <location>
        <begin position="232"/>
        <end position="432"/>
    </location>
</feature>
<dbReference type="Gene3D" id="3.30.2290.10">
    <property type="entry name" value="PmbA/TldD superfamily"/>
    <property type="match status" value="1"/>
</dbReference>
<sequence length="467" mass="52063">MIDVRFEDRENIIQNMQEIVNSIPSKYYSDILFDTTSSLTVSKSRSGEKVNANLKTRGFVFRIYNGERYYELSTAATGISKLKENVAKLLSNIEKKSTIELVSYPKHEIDRDVPMNIDFTQMALSDKLSKINNVYDTLKKIDDRVQNSVIRYQDSIQERIFVNTEGSILRQKIPRISTYLAPLVKVDGRSDSDYHFVSGQGGFEVLNAINHALLSDLVKSSIELAQAPLPPTGKMPVVLDPSVSGFLSHAVFGHGVQGDAIYEERSVWKNHYQKQVASEILSITDKPIDGIYGNYFFDDEGVLCQKTPLIEKGILKNFLHSRMTASLLGMEGDLHGNGRRQSFMHPIFPRNSNTFIEPGDYDIDEIISEMEYGLLLVKASHGLEDFDGSIHCNSKSGYVIENGEIKDRVKGISLSGDAINMLMAVDAVSKGPVDFIGMNSRKGLNEMVPISFGGVYIRSTNGFVSPG</sequence>
<evidence type="ECO:0000313" key="4">
    <source>
        <dbReference type="EMBL" id="UYP48197.1"/>
    </source>
</evidence>
<dbReference type="Pfam" id="PF19289">
    <property type="entry name" value="PmbA_TldD_3rd"/>
    <property type="match status" value="1"/>
</dbReference>
<accession>A0ABY6HXE4</accession>
<proteinExistence type="inferred from homology"/>